<dbReference type="PROSITE" id="PS50102">
    <property type="entry name" value="RRM"/>
    <property type="match status" value="1"/>
</dbReference>
<dbReference type="PANTHER" id="PTHR47640:SF11">
    <property type="entry name" value="RNA-BINDING PROTEIN 42"/>
    <property type="match status" value="1"/>
</dbReference>
<accession>A0AA91T4R5</accession>
<evidence type="ECO:0000256" key="2">
    <source>
        <dbReference type="PROSITE-ProRule" id="PRU00176"/>
    </source>
</evidence>
<gene>
    <name evidence="4" type="ORF">A9F13_01g08140</name>
</gene>
<dbReference type="InterPro" id="IPR012677">
    <property type="entry name" value="Nucleotide-bd_a/b_plait_sf"/>
</dbReference>
<reference evidence="4 5" key="1">
    <citation type="submission" date="2017-04" db="EMBL/GenBank/DDBJ databases">
        <title>Draft genome of the yeast Clavispora lusitaniae type strain CBS 6936.</title>
        <authorList>
            <person name="Durrens P."/>
            <person name="Klopp C."/>
            <person name="Biteau N."/>
            <person name="Fitton-Ouhabi V."/>
            <person name="Dementhon K."/>
            <person name="Accoceberry I."/>
            <person name="Sherman D.J."/>
            <person name="Noel T."/>
        </authorList>
    </citation>
    <scope>NUCLEOTIDE SEQUENCE [LARGE SCALE GENOMIC DNA]</scope>
    <source>
        <strain evidence="4 5">CBS 6936</strain>
    </source>
</reference>
<dbReference type="InterPro" id="IPR000504">
    <property type="entry name" value="RRM_dom"/>
</dbReference>
<evidence type="ECO:0000313" key="4">
    <source>
        <dbReference type="EMBL" id="OVF11315.1"/>
    </source>
</evidence>
<name>A0AA91T4R5_CLALS</name>
<dbReference type="Proteomes" id="UP000195602">
    <property type="component" value="Unassembled WGS sequence"/>
</dbReference>
<dbReference type="PANTHER" id="PTHR47640">
    <property type="entry name" value="TRNA SELENOCYSTEINE 1-ASSOCIATED PROTEIN 1-RELATED-RELATED"/>
    <property type="match status" value="1"/>
</dbReference>
<dbReference type="SUPFAM" id="SSF54928">
    <property type="entry name" value="RNA-binding domain, RBD"/>
    <property type="match status" value="1"/>
</dbReference>
<sequence>MSTKPDIVKKKKIYTAKSSDRRLAAGKRPESFLHGSASSVARAPAVKWNPKHFRLFVGNLGPEATEDVLLAAFSKYSSLSKASVPLDKKTGKNKGFGFVSFATSEDYLKAFKEMNGKYVGQRPVQLKRAESKPR</sequence>
<dbReference type="OMA" id="KAFQEMN"/>
<feature type="domain" description="RRM" evidence="3">
    <location>
        <begin position="53"/>
        <end position="131"/>
    </location>
</feature>
<dbReference type="Pfam" id="PF00076">
    <property type="entry name" value="RRM_1"/>
    <property type="match status" value="1"/>
</dbReference>
<comment type="caution">
    <text evidence="4">The sequence shown here is derived from an EMBL/GenBank/DDBJ whole genome shotgun (WGS) entry which is preliminary data.</text>
</comment>
<dbReference type="InterPro" id="IPR035979">
    <property type="entry name" value="RBD_domain_sf"/>
</dbReference>
<dbReference type="AlphaFoldDB" id="A0AA91T4R5"/>
<protein>
    <submittedName>
        <fullName evidence="4">Nuclear localization sequence-binding protein</fullName>
    </submittedName>
</protein>
<dbReference type="KEGG" id="clus:A9F13_01g08140"/>
<organism evidence="4 5">
    <name type="scientific">Clavispora lusitaniae</name>
    <name type="common">Candida lusitaniae</name>
    <dbReference type="NCBI Taxonomy" id="36911"/>
    <lineage>
        <taxon>Eukaryota</taxon>
        <taxon>Fungi</taxon>
        <taxon>Dikarya</taxon>
        <taxon>Ascomycota</taxon>
        <taxon>Saccharomycotina</taxon>
        <taxon>Pichiomycetes</taxon>
        <taxon>Metschnikowiaceae</taxon>
        <taxon>Clavispora</taxon>
    </lineage>
</organism>
<evidence type="ECO:0000313" key="5">
    <source>
        <dbReference type="Proteomes" id="UP000195602"/>
    </source>
</evidence>
<evidence type="ECO:0000256" key="1">
    <source>
        <dbReference type="ARBA" id="ARBA00022884"/>
    </source>
</evidence>
<keyword evidence="1 2" id="KW-0694">RNA-binding</keyword>
<dbReference type="GO" id="GO:0003729">
    <property type="term" value="F:mRNA binding"/>
    <property type="evidence" value="ECO:0007669"/>
    <property type="project" value="InterPro"/>
</dbReference>
<dbReference type="SMART" id="SM00360">
    <property type="entry name" value="RRM"/>
    <property type="match status" value="1"/>
</dbReference>
<dbReference type="Gene3D" id="3.30.70.330">
    <property type="match status" value="1"/>
</dbReference>
<evidence type="ECO:0000259" key="3">
    <source>
        <dbReference type="PROSITE" id="PS50102"/>
    </source>
</evidence>
<dbReference type="EMBL" id="LYUB02000001">
    <property type="protein sequence ID" value="OVF11315.1"/>
    <property type="molecule type" value="Genomic_DNA"/>
</dbReference>
<dbReference type="InterPro" id="IPR050825">
    <property type="entry name" value="RBM42_RBP45_47-like"/>
</dbReference>
<proteinExistence type="predicted"/>